<keyword evidence="4" id="KW-1185">Reference proteome</keyword>
<reference evidence="3 4" key="1">
    <citation type="journal article" date="2014" name="PLoS Genet.">
        <title>Analysis of the Phlebiopsis gigantea genome, transcriptome and secretome provides insight into its pioneer colonization strategies of wood.</title>
        <authorList>
            <person name="Hori C."/>
            <person name="Ishida T."/>
            <person name="Igarashi K."/>
            <person name="Samejima M."/>
            <person name="Suzuki H."/>
            <person name="Master E."/>
            <person name="Ferreira P."/>
            <person name="Ruiz-Duenas F.J."/>
            <person name="Held B."/>
            <person name="Canessa P."/>
            <person name="Larrondo L.F."/>
            <person name="Schmoll M."/>
            <person name="Druzhinina I.S."/>
            <person name="Kubicek C.P."/>
            <person name="Gaskell J.A."/>
            <person name="Kersten P."/>
            <person name="St John F."/>
            <person name="Glasner J."/>
            <person name="Sabat G."/>
            <person name="Splinter BonDurant S."/>
            <person name="Syed K."/>
            <person name="Yadav J."/>
            <person name="Mgbeahuruike A.C."/>
            <person name="Kovalchuk A."/>
            <person name="Asiegbu F.O."/>
            <person name="Lackner G."/>
            <person name="Hoffmeister D."/>
            <person name="Rencoret J."/>
            <person name="Gutierrez A."/>
            <person name="Sun H."/>
            <person name="Lindquist E."/>
            <person name="Barry K."/>
            <person name="Riley R."/>
            <person name="Grigoriev I.V."/>
            <person name="Henrissat B."/>
            <person name="Kues U."/>
            <person name="Berka R.M."/>
            <person name="Martinez A.T."/>
            <person name="Covert S.F."/>
            <person name="Blanchette R.A."/>
            <person name="Cullen D."/>
        </authorList>
    </citation>
    <scope>NUCLEOTIDE SEQUENCE [LARGE SCALE GENOMIC DNA]</scope>
    <source>
        <strain evidence="3 4">11061_1 CR5-6</strain>
    </source>
</reference>
<dbReference type="AlphaFoldDB" id="A0A0C3N9T5"/>
<feature type="region of interest" description="Disordered" evidence="1">
    <location>
        <begin position="156"/>
        <end position="244"/>
    </location>
</feature>
<feature type="chain" id="PRO_5002167437" description="Stc1 domain-containing protein" evidence="2">
    <location>
        <begin position="25"/>
        <end position="305"/>
    </location>
</feature>
<dbReference type="HOGENOM" id="CLU_912492_0_0_1"/>
<evidence type="ECO:0000313" key="3">
    <source>
        <dbReference type="EMBL" id="KIP01254.1"/>
    </source>
</evidence>
<evidence type="ECO:0000256" key="2">
    <source>
        <dbReference type="SAM" id="SignalP"/>
    </source>
</evidence>
<sequence>MISPDCQLILIAICFSTLLSPSRTSRPHSRPSPSSSFILDTELARGFHTRPMQAQSQSDWSGTSHKLCSTPGCGYIVETIRSTHCLVCRHKQNDAAERARLRALLKPRCTVCHRRVKLKSPARPTQVVMCLDCVGSQRSYERRRALGHGLKLQPDPRVYSSLPTTPTIPSGVPSTTTLRTHPQHLRLLHGDGGPRTLASTESPRLHGDELPHGQKREHASPHAYTPPAVSPTSPASYAQTSAAGTPSIASVDVYEEEMPQGLRELLERSERAQRIILELERIAHFNERGEYILPWLPVRRKTVST</sequence>
<evidence type="ECO:0000256" key="1">
    <source>
        <dbReference type="SAM" id="MobiDB-lite"/>
    </source>
</evidence>
<evidence type="ECO:0000313" key="4">
    <source>
        <dbReference type="Proteomes" id="UP000053257"/>
    </source>
</evidence>
<protein>
    <recommendedName>
        <fullName evidence="5">Stc1 domain-containing protein</fullName>
    </recommendedName>
</protein>
<feature type="compositionally biased region" description="Low complexity" evidence="1">
    <location>
        <begin position="223"/>
        <end position="238"/>
    </location>
</feature>
<proteinExistence type="predicted"/>
<feature type="compositionally biased region" description="Basic and acidic residues" evidence="1">
    <location>
        <begin position="203"/>
        <end position="220"/>
    </location>
</feature>
<feature type="signal peptide" evidence="2">
    <location>
        <begin position="1"/>
        <end position="24"/>
    </location>
</feature>
<evidence type="ECO:0008006" key="5">
    <source>
        <dbReference type="Google" id="ProtNLM"/>
    </source>
</evidence>
<name>A0A0C3N9T5_PHLG1</name>
<feature type="compositionally biased region" description="Polar residues" evidence="1">
    <location>
        <begin position="161"/>
        <end position="180"/>
    </location>
</feature>
<dbReference type="Proteomes" id="UP000053257">
    <property type="component" value="Unassembled WGS sequence"/>
</dbReference>
<accession>A0A0C3N9T5</accession>
<keyword evidence="2" id="KW-0732">Signal</keyword>
<dbReference type="EMBL" id="KN840845">
    <property type="protein sequence ID" value="KIP01254.1"/>
    <property type="molecule type" value="Genomic_DNA"/>
</dbReference>
<organism evidence="3 4">
    <name type="scientific">Phlebiopsis gigantea (strain 11061_1 CR5-6)</name>
    <name type="common">White-rot fungus</name>
    <name type="synonym">Peniophora gigantea</name>
    <dbReference type="NCBI Taxonomy" id="745531"/>
    <lineage>
        <taxon>Eukaryota</taxon>
        <taxon>Fungi</taxon>
        <taxon>Dikarya</taxon>
        <taxon>Basidiomycota</taxon>
        <taxon>Agaricomycotina</taxon>
        <taxon>Agaricomycetes</taxon>
        <taxon>Polyporales</taxon>
        <taxon>Phanerochaetaceae</taxon>
        <taxon>Phlebiopsis</taxon>
    </lineage>
</organism>
<gene>
    <name evidence="3" type="ORF">PHLGIDRAFT_374625</name>
</gene>